<dbReference type="RefSeq" id="WP_137341841.1">
    <property type="nucleotide sequence ID" value="NZ_BSQH01000002.1"/>
</dbReference>
<protein>
    <submittedName>
        <fullName evidence="1">Uncharacterized protein</fullName>
    </submittedName>
</protein>
<accession>A0A4V6BIW5</accession>
<comment type="caution">
    <text evidence="1">The sequence shown here is derived from an EMBL/GenBank/DDBJ whole genome shotgun (WGS) entry which is preliminary data.</text>
</comment>
<sequence>MNLFQKLNLGTTMLVIIVFMCFKGYAQQKAAPVETLLFSNDFVKSLNKKRWLAEIEPVGKSSVYTKNGKLIMDTAGGITILLFTPMRNIS</sequence>
<evidence type="ECO:0000313" key="2">
    <source>
        <dbReference type="Proteomes" id="UP000304900"/>
    </source>
</evidence>
<dbReference type="EMBL" id="SZVO01000009">
    <property type="protein sequence ID" value="TKT90673.1"/>
    <property type="molecule type" value="Genomic_DNA"/>
</dbReference>
<proteinExistence type="predicted"/>
<dbReference type="Proteomes" id="UP000304900">
    <property type="component" value="Unassembled WGS sequence"/>
</dbReference>
<keyword evidence="2" id="KW-1185">Reference proteome</keyword>
<name>A0A4V6BIW5_9BACT</name>
<evidence type="ECO:0000313" key="1">
    <source>
        <dbReference type="EMBL" id="TKT90673.1"/>
    </source>
</evidence>
<gene>
    <name evidence="1" type="ORF">FDK13_20360</name>
</gene>
<dbReference type="OrthoDB" id="262615at2"/>
<dbReference type="AlphaFoldDB" id="A0A4V6BIW5"/>
<organism evidence="1 2">
    <name type="scientific">Dyadobacter frigoris</name>
    <dbReference type="NCBI Taxonomy" id="2576211"/>
    <lineage>
        <taxon>Bacteria</taxon>
        <taxon>Pseudomonadati</taxon>
        <taxon>Bacteroidota</taxon>
        <taxon>Cytophagia</taxon>
        <taxon>Cytophagales</taxon>
        <taxon>Spirosomataceae</taxon>
        <taxon>Dyadobacter</taxon>
    </lineage>
</organism>
<reference evidence="1 2" key="1">
    <citation type="submission" date="2019-05" db="EMBL/GenBank/DDBJ databases">
        <title>Dyadobacter AR-3-8 sp. nov., isolated from arctic soil.</title>
        <authorList>
            <person name="Chaudhary D.K."/>
        </authorList>
    </citation>
    <scope>NUCLEOTIDE SEQUENCE [LARGE SCALE GENOMIC DNA]</scope>
    <source>
        <strain evidence="1 2">AR-3-8</strain>
    </source>
</reference>